<gene>
    <name evidence="2" type="ORF">Tci_025970</name>
</gene>
<organism evidence="2">
    <name type="scientific">Tanacetum cinerariifolium</name>
    <name type="common">Dalmatian daisy</name>
    <name type="synonym">Chrysanthemum cinerariifolium</name>
    <dbReference type="NCBI Taxonomy" id="118510"/>
    <lineage>
        <taxon>Eukaryota</taxon>
        <taxon>Viridiplantae</taxon>
        <taxon>Streptophyta</taxon>
        <taxon>Embryophyta</taxon>
        <taxon>Tracheophyta</taxon>
        <taxon>Spermatophyta</taxon>
        <taxon>Magnoliopsida</taxon>
        <taxon>eudicotyledons</taxon>
        <taxon>Gunneridae</taxon>
        <taxon>Pentapetalae</taxon>
        <taxon>asterids</taxon>
        <taxon>campanulids</taxon>
        <taxon>Asterales</taxon>
        <taxon>Asteraceae</taxon>
        <taxon>Asteroideae</taxon>
        <taxon>Anthemideae</taxon>
        <taxon>Anthemidinae</taxon>
        <taxon>Tanacetum</taxon>
    </lineage>
</organism>
<keyword evidence="1" id="KW-0175">Coiled coil</keyword>
<proteinExistence type="predicted"/>
<reference evidence="2" key="1">
    <citation type="journal article" date="2019" name="Sci. Rep.">
        <title>Draft genome of Tanacetum cinerariifolium, the natural source of mosquito coil.</title>
        <authorList>
            <person name="Yamashiro T."/>
            <person name="Shiraishi A."/>
            <person name="Satake H."/>
            <person name="Nakayama K."/>
        </authorList>
    </citation>
    <scope>NUCLEOTIDE SEQUENCE</scope>
</reference>
<keyword evidence="2" id="KW-0808">Transferase</keyword>
<evidence type="ECO:0000256" key="1">
    <source>
        <dbReference type="SAM" id="Coils"/>
    </source>
</evidence>
<evidence type="ECO:0000313" key="2">
    <source>
        <dbReference type="EMBL" id="GEU53992.1"/>
    </source>
</evidence>
<dbReference type="AlphaFoldDB" id="A0A6L2KZR9"/>
<protein>
    <submittedName>
        <fullName evidence="2">Reverse transcriptase domain-containing protein</fullName>
    </submittedName>
</protein>
<accession>A0A6L2KZR9</accession>
<dbReference type="EMBL" id="BKCJ010003260">
    <property type="protein sequence ID" value="GEU53992.1"/>
    <property type="molecule type" value="Genomic_DNA"/>
</dbReference>
<keyword evidence="2" id="KW-0695">RNA-directed DNA polymerase</keyword>
<comment type="caution">
    <text evidence="2">The sequence shown here is derived from an EMBL/GenBank/DDBJ whole genome shotgun (WGS) entry which is preliminary data.</text>
</comment>
<name>A0A6L2KZR9_TANCI</name>
<feature type="coiled-coil region" evidence="1">
    <location>
        <begin position="265"/>
        <end position="306"/>
    </location>
</feature>
<keyword evidence="2" id="KW-0548">Nucleotidyltransferase</keyword>
<sequence length="723" mass="81666">MWAWVVQHCLGPLLGPFGIIRALALILWNDDTLRVSYKFNELNELRDQAYENSLIYKDKTKKIHDSKIKNRIFNVGDGVLLFNSDLKIFLRKLKTRGSGPFTITKVVPNGTIELCQPDGLNFKVNDHRVKHYFRGDVPELVVPDLQTFPMDKLIRGSSQANVTRLPKTSASWEAPHAYPFVFFSYFRGDVPELAISSNRQILLILIVILFNQSFCTGSDTTYGSQSEWILNTLAKCLQSVEERLVHYKKNEVVFTKKINVLNLEVKLRDKVLAEYRTNLEKAEKERDELKLTLEKLQNLSKSLNTLIDSQVSDKSKAGLGYKELIPESFVNSSELLVKHDNRSNKGYHEVPPPLTGNYIPPKRDLRLIDEHFKSGSVDVYNVSSSVVMTIKTVDANHKGTFSKEEPKPVKKSSFSPPIIEDWVSKTWYKDKAMLAEAQEAGQILDEEQLAFLVDPWVPNGQVVQTIIPNNAAFQTQDLDTYDSDCDDISNAKSVLMANISNYGSDIISKSNEGKVDSSKALDIGSVITKSSRTESDKQDTSSELGNYIMHDVDADIRPVNDQVPFAEEKVFANATLKNKLRKLKGISVDTKFAKASILGKLVLQPLENQSVVRQSAAFRCERPKFSKPRFASHVDVKNDFPKPVTPHYLPKVREFVFVKPHRVITSGLSRNSSKESYGLNDMAHKYYLEDPHAHTFLEHNSIHQSYGSCVVAAATVRILAIIR</sequence>
<dbReference type="GO" id="GO:0003964">
    <property type="term" value="F:RNA-directed DNA polymerase activity"/>
    <property type="evidence" value="ECO:0007669"/>
    <property type="project" value="UniProtKB-KW"/>
</dbReference>